<gene>
    <name evidence="12" type="ORF">ILUMI_04008</name>
</gene>
<evidence type="ECO:0000256" key="3">
    <source>
        <dbReference type="ARBA" id="ARBA00009071"/>
    </source>
</evidence>
<evidence type="ECO:0000256" key="5">
    <source>
        <dbReference type="ARBA" id="ARBA00022490"/>
    </source>
</evidence>
<name>A0A8K0GJY7_IGNLU</name>
<comment type="subcellular location">
    <subcellularLocation>
        <location evidence="2">Cytoplasm</location>
        <location evidence="2">Cytoskeleton</location>
        <location evidence="2">Flagellum axoneme</location>
    </subcellularLocation>
</comment>
<keyword evidence="13" id="KW-1185">Reference proteome</keyword>
<feature type="coiled-coil region" evidence="10">
    <location>
        <begin position="238"/>
        <end position="337"/>
    </location>
</feature>
<organism evidence="12 13">
    <name type="scientific">Ignelater luminosus</name>
    <name type="common">Cucubano</name>
    <name type="synonym">Pyrophorus luminosus</name>
    <dbReference type="NCBI Taxonomy" id="2038154"/>
    <lineage>
        <taxon>Eukaryota</taxon>
        <taxon>Metazoa</taxon>
        <taxon>Ecdysozoa</taxon>
        <taxon>Arthropoda</taxon>
        <taxon>Hexapoda</taxon>
        <taxon>Insecta</taxon>
        <taxon>Pterygota</taxon>
        <taxon>Neoptera</taxon>
        <taxon>Endopterygota</taxon>
        <taxon>Coleoptera</taxon>
        <taxon>Polyphaga</taxon>
        <taxon>Elateriformia</taxon>
        <taxon>Elateroidea</taxon>
        <taxon>Elateridae</taxon>
        <taxon>Agrypninae</taxon>
        <taxon>Pyrophorini</taxon>
        <taxon>Ignelater</taxon>
    </lineage>
</organism>
<dbReference type="EMBL" id="VTPC01001379">
    <property type="protein sequence ID" value="KAF2902176.1"/>
    <property type="molecule type" value="Genomic_DNA"/>
</dbReference>
<dbReference type="PANTHER" id="PTHR31598">
    <property type="entry name" value="IQ DOMAIN-CONTAINING PROTEIN D"/>
    <property type="match status" value="1"/>
</dbReference>
<sequence length="446" mass="52858">MSRISSTSTITTTTKTSRSTLSSLNTNEREYSIKSEHTAIDRKSSIAAITDLVPLKKELKLHCERILCILDTTIAHLKISVCLSRLLRSNACMLRRYLTSQQVDYVQNVCMKYTGENKKQKIDIKKRFMAEKISSVVKNISQNLDETKRMISGKLSFPVRDVDDLTDPQMGQVMDILWNNCCLRQKILEEFELMPPNDVTVLVHYLRDLREIMENKLTTTSQQERIRERKLRISWLRKNRMEENVDQYKGLIEQQREKLGNVLQNKHDLIAKHLNKIEELKVTLREQLRRRVLESEKAMVELSVESELRQEELGTQVKLVTQQYENLLTQNMAAEKKIRSRRIKIEAQLSNWLNKYDADIGERNAEFEAIDEKCEKEKAHMKKIQELFDEQEEEYLVLFEEKEEEDQQAWEEKAYLYLMNRSARKIQRCWKAYRQRKIERKMAKKS</sequence>
<evidence type="ECO:0000256" key="10">
    <source>
        <dbReference type="SAM" id="Coils"/>
    </source>
</evidence>
<keyword evidence="5" id="KW-0963">Cytoplasm</keyword>
<dbReference type="PANTHER" id="PTHR31598:SF1">
    <property type="entry name" value="DYNEIN REGULATORY COMPLEX PROTEIN 10"/>
    <property type="match status" value="1"/>
</dbReference>
<dbReference type="Proteomes" id="UP000801492">
    <property type="component" value="Unassembled WGS sequence"/>
</dbReference>
<evidence type="ECO:0000256" key="11">
    <source>
        <dbReference type="SAM" id="MobiDB-lite"/>
    </source>
</evidence>
<comment type="similarity">
    <text evidence="3">Belongs to the DRC10 family.</text>
</comment>
<evidence type="ECO:0000256" key="9">
    <source>
        <dbReference type="ARBA" id="ARBA00023273"/>
    </source>
</evidence>
<evidence type="ECO:0000313" key="12">
    <source>
        <dbReference type="EMBL" id="KAF2902176.1"/>
    </source>
</evidence>
<evidence type="ECO:0000256" key="7">
    <source>
        <dbReference type="ARBA" id="ARBA00023069"/>
    </source>
</evidence>
<feature type="region of interest" description="Disordered" evidence="11">
    <location>
        <begin position="1"/>
        <end position="23"/>
    </location>
</feature>
<comment type="function">
    <text evidence="1">Component of the nexin-dynein regulatory complex (N-DRC), a key regulator of ciliary/flagellar motility which maintains the alignment and integrity of the distal axoneme and regulates microtubule sliding in motile axonemes.</text>
</comment>
<evidence type="ECO:0000256" key="1">
    <source>
        <dbReference type="ARBA" id="ARBA00003029"/>
    </source>
</evidence>
<keyword evidence="7" id="KW-0969">Cilium</keyword>
<protein>
    <recommendedName>
        <fullName evidence="4">Dynein regulatory complex protein 10</fullName>
    </recommendedName>
</protein>
<keyword evidence="9" id="KW-0966">Cell projection</keyword>
<comment type="caution">
    <text evidence="12">The sequence shown here is derived from an EMBL/GenBank/DDBJ whole genome shotgun (WGS) entry which is preliminary data.</text>
</comment>
<keyword evidence="10" id="KW-0175">Coiled coil</keyword>
<proteinExistence type="inferred from homology"/>
<feature type="coiled-coil region" evidence="10">
    <location>
        <begin position="374"/>
        <end position="408"/>
    </location>
</feature>
<evidence type="ECO:0000256" key="6">
    <source>
        <dbReference type="ARBA" id="ARBA00022846"/>
    </source>
</evidence>
<evidence type="ECO:0000256" key="2">
    <source>
        <dbReference type="ARBA" id="ARBA00004611"/>
    </source>
</evidence>
<evidence type="ECO:0000313" key="13">
    <source>
        <dbReference type="Proteomes" id="UP000801492"/>
    </source>
</evidence>
<keyword evidence="6" id="KW-0282">Flagellum</keyword>
<dbReference type="CDD" id="cd23767">
    <property type="entry name" value="IQCD"/>
    <property type="match status" value="1"/>
</dbReference>
<evidence type="ECO:0000256" key="8">
    <source>
        <dbReference type="ARBA" id="ARBA00023212"/>
    </source>
</evidence>
<accession>A0A8K0GJY7</accession>
<reference evidence="12" key="1">
    <citation type="submission" date="2019-08" db="EMBL/GenBank/DDBJ databases">
        <title>The genome of the North American firefly Photinus pyralis.</title>
        <authorList>
            <consortium name="Photinus pyralis genome working group"/>
            <person name="Fallon T.R."/>
            <person name="Sander Lower S.E."/>
            <person name="Weng J.-K."/>
        </authorList>
    </citation>
    <scope>NUCLEOTIDE SEQUENCE</scope>
    <source>
        <strain evidence="12">TRF0915ILg1</strain>
        <tissue evidence="12">Whole body</tissue>
    </source>
</reference>
<dbReference type="InterPro" id="IPR042815">
    <property type="entry name" value="DRC10"/>
</dbReference>
<dbReference type="AlphaFoldDB" id="A0A8K0GJY7"/>
<evidence type="ECO:0000256" key="4">
    <source>
        <dbReference type="ARBA" id="ARBA00021752"/>
    </source>
</evidence>
<keyword evidence="8" id="KW-0206">Cytoskeleton</keyword>
<dbReference type="OrthoDB" id="536093at2759"/>